<evidence type="ECO:0000313" key="3">
    <source>
        <dbReference type="Proteomes" id="UP000293045"/>
    </source>
</evidence>
<dbReference type="AlphaFoldDB" id="A0A4Q9LR59"/>
<sequence length="68" mass="8045">MTHALKSTRFIFDKSNVTVFSPCHSRFLVLTFYILAFPYCLKIIVIHNKKILCSISNFCEIYNKKSYF</sequence>
<reference evidence="2 3" key="1">
    <citation type="submission" date="2017-12" db="EMBL/GenBank/DDBJ databases">
        <authorList>
            <person name="Pombert J.-F."/>
            <person name="Haag K.L."/>
            <person name="Ebert D."/>
        </authorList>
    </citation>
    <scope>NUCLEOTIDE SEQUENCE [LARGE SCALE GENOMIC DNA]</scope>
    <source>
        <strain evidence="2">IL-BN-2</strain>
    </source>
</reference>
<name>A0A4Q9LR59_9MICR</name>
<proteinExistence type="predicted"/>
<organism evidence="2 3">
    <name type="scientific">Hamiltosporidium magnivora</name>
    <dbReference type="NCBI Taxonomy" id="148818"/>
    <lineage>
        <taxon>Eukaryota</taxon>
        <taxon>Fungi</taxon>
        <taxon>Fungi incertae sedis</taxon>
        <taxon>Microsporidia</taxon>
        <taxon>Dubosqiidae</taxon>
        <taxon>Hamiltosporidium</taxon>
    </lineage>
</organism>
<dbReference type="EMBL" id="PIXR01000006">
    <property type="protein sequence ID" value="TBU09995.1"/>
    <property type="molecule type" value="Genomic_DNA"/>
</dbReference>
<evidence type="ECO:0000313" key="2">
    <source>
        <dbReference type="EMBL" id="TBU09995.1"/>
    </source>
</evidence>
<dbReference type="VEuPathDB" id="MicrosporidiaDB:CWI39_0006p0010"/>
<protein>
    <submittedName>
        <fullName evidence="2">Uncharacterized protein</fullName>
    </submittedName>
</protein>
<feature type="transmembrane region" description="Helical" evidence="1">
    <location>
        <begin position="27"/>
        <end position="45"/>
    </location>
</feature>
<gene>
    <name evidence="2" type="ORF">CWI39_0006p0010</name>
</gene>
<comment type="caution">
    <text evidence="2">The sequence shown here is derived from an EMBL/GenBank/DDBJ whole genome shotgun (WGS) entry which is preliminary data.</text>
</comment>
<dbReference type="Proteomes" id="UP000293045">
    <property type="component" value="Unassembled WGS sequence"/>
</dbReference>
<keyword evidence="1" id="KW-0472">Membrane</keyword>
<evidence type="ECO:0000256" key="1">
    <source>
        <dbReference type="SAM" id="Phobius"/>
    </source>
</evidence>
<keyword evidence="1" id="KW-0812">Transmembrane</keyword>
<keyword evidence="1" id="KW-1133">Transmembrane helix</keyword>
<accession>A0A4Q9LR59</accession>